<dbReference type="InterPro" id="IPR053206">
    <property type="entry name" value="Dimeric_xanthone_biosynth"/>
</dbReference>
<accession>A0A9Q9DS24</accession>
<reference evidence="1" key="1">
    <citation type="submission" date="2021-12" db="EMBL/GenBank/DDBJ databases">
        <title>Curvularia clavata genome.</title>
        <authorList>
            <person name="Cao Y."/>
        </authorList>
    </citation>
    <scope>NUCLEOTIDE SEQUENCE</scope>
    <source>
        <strain evidence="1">Yc1106</strain>
    </source>
</reference>
<dbReference type="EMBL" id="CP089277">
    <property type="protein sequence ID" value="USP78173.1"/>
    <property type="molecule type" value="Genomic_DNA"/>
</dbReference>
<proteinExistence type="predicted"/>
<evidence type="ECO:0000313" key="2">
    <source>
        <dbReference type="Proteomes" id="UP001056012"/>
    </source>
</evidence>
<dbReference type="AlphaFoldDB" id="A0A9Q9DS24"/>
<evidence type="ECO:0000313" key="1">
    <source>
        <dbReference type="EMBL" id="USP78173.1"/>
    </source>
</evidence>
<sequence length="254" mass="28454">MTSPSSPWADTPCELITTPQYATNKEDIFTVGATHMAHIHNAIIRGYNSIYLQAPHVADADKPAFVGYALTWFRFVKAHHDDEENELFPAISRVLHDEKIWGETHKEHEYSTYLTSLPTPTSLNGTHLQSLMSAFQPTFSQHFHSEIATLAAFSSHPSTPVPGTPDADAAATVFKTWGKKTIMKAGVWDVVPFFLMNIDGGYEGGRWREWPPMPAPVRWGLLNVAGSWRASEWRFASCDGWGNRRGLWALQGKE</sequence>
<dbReference type="OrthoDB" id="58416at2759"/>
<organism evidence="1 2">
    <name type="scientific">Curvularia clavata</name>
    <dbReference type="NCBI Taxonomy" id="95742"/>
    <lineage>
        <taxon>Eukaryota</taxon>
        <taxon>Fungi</taxon>
        <taxon>Dikarya</taxon>
        <taxon>Ascomycota</taxon>
        <taxon>Pezizomycotina</taxon>
        <taxon>Dothideomycetes</taxon>
        <taxon>Pleosporomycetidae</taxon>
        <taxon>Pleosporales</taxon>
        <taxon>Pleosporineae</taxon>
        <taxon>Pleosporaceae</taxon>
        <taxon>Curvularia</taxon>
    </lineage>
</organism>
<evidence type="ECO:0008006" key="3">
    <source>
        <dbReference type="Google" id="ProtNLM"/>
    </source>
</evidence>
<dbReference type="VEuPathDB" id="FungiDB:yc1106_05447"/>
<dbReference type="PANTHER" id="PTHR38048:SF2">
    <property type="entry name" value="HEMERYTHRIN-LIKE DOMAIN-CONTAINING PROTEIN"/>
    <property type="match status" value="1"/>
</dbReference>
<protein>
    <recommendedName>
        <fullName evidence="3">Hemerythrin-like domain-containing protein</fullName>
    </recommendedName>
</protein>
<gene>
    <name evidence="1" type="ORF">yc1106_05447</name>
</gene>
<keyword evidence="2" id="KW-1185">Reference proteome</keyword>
<dbReference type="Proteomes" id="UP001056012">
    <property type="component" value="Chromosome 4"/>
</dbReference>
<dbReference type="PANTHER" id="PTHR38048">
    <property type="entry name" value="EXPRESSED PROTEIN"/>
    <property type="match status" value="1"/>
</dbReference>
<name>A0A9Q9DS24_CURCL</name>